<dbReference type="AlphaFoldDB" id="A0AAV7JE22"/>
<comment type="caution">
    <text evidence="3">The sequence shown here is derived from an EMBL/GenBank/DDBJ whole genome shotgun (WGS) entry which is preliminary data.</text>
</comment>
<organism evidence="3 4">
    <name type="scientific">Oopsacas minuta</name>
    <dbReference type="NCBI Taxonomy" id="111878"/>
    <lineage>
        <taxon>Eukaryota</taxon>
        <taxon>Metazoa</taxon>
        <taxon>Porifera</taxon>
        <taxon>Hexactinellida</taxon>
        <taxon>Hexasterophora</taxon>
        <taxon>Lyssacinosida</taxon>
        <taxon>Leucopsacidae</taxon>
        <taxon>Oopsacas</taxon>
    </lineage>
</organism>
<reference evidence="3 4" key="2">
    <citation type="journal article" date="2023" name="BMC Biol.">
        <title>The compact genome of the sponge Oopsacas minuta (Hexactinellida) is lacking key metazoan core genes.</title>
        <authorList>
            <person name="Santini S."/>
            <person name="Schenkelaars Q."/>
            <person name="Jourda C."/>
            <person name="Duchesne M."/>
            <person name="Belahbib H."/>
            <person name="Rocher C."/>
            <person name="Selva M."/>
            <person name="Riesgo A."/>
            <person name="Vervoort M."/>
            <person name="Leys S.P."/>
            <person name="Kodjabachian L."/>
            <person name="Le Bivic A."/>
            <person name="Borchiellini C."/>
            <person name="Claverie J.M."/>
            <person name="Renard E."/>
        </authorList>
    </citation>
    <scope>NUCLEOTIDE SEQUENCE [LARGE SCALE GENOMIC DNA]</scope>
    <source>
        <strain evidence="3">SPO-2</strain>
    </source>
</reference>
<keyword evidence="4" id="KW-1185">Reference proteome</keyword>
<evidence type="ECO:0000256" key="1">
    <source>
        <dbReference type="SAM" id="Coils"/>
    </source>
</evidence>
<evidence type="ECO:0000313" key="4">
    <source>
        <dbReference type="Proteomes" id="UP001165289"/>
    </source>
</evidence>
<feature type="coiled-coil region" evidence="1">
    <location>
        <begin position="88"/>
        <end position="115"/>
    </location>
</feature>
<evidence type="ECO:0000313" key="3">
    <source>
        <dbReference type="EMBL" id="KAI6647055.1"/>
    </source>
</evidence>
<dbReference type="EMBL" id="JAKMXF010000346">
    <property type="protein sequence ID" value="KAI6647055.1"/>
    <property type="molecule type" value="Genomic_DNA"/>
</dbReference>
<evidence type="ECO:0000313" key="2">
    <source>
        <dbReference type="EMBL" id="KAI6646233.1"/>
    </source>
</evidence>
<reference evidence="3" key="1">
    <citation type="submission" date="2022-02" db="EMBL/GenBank/DDBJ databases">
        <authorList>
            <person name="Santini S."/>
            <person name="Jourda C."/>
            <person name="Belahbib H."/>
            <person name="Rocher C."/>
            <person name="Selva M."/>
            <person name="Borchiellini C."/>
            <person name="Renard E."/>
        </authorList>
    </citation>
    <scope>NUCLEOTIDE SEQUENCE</scope>
    <source>
        <strain evidence="3">SPO-2</strain>
    </source>
</reference>
<sequence length="149" mass="17172">MLRDKITKYFITLMKQESTAGEAKKQGRLLYSVIMNETQDIRKREQGQRYDRAANMSRRHNGLQAKVRAENAKASWASCFWHNINLVVQDSMESVRELENALEKVRAVINFIKTSTKRYVLFKEIVAAAALENPKLDKRGLRPLCLKSG</sequence>
<name>A0AAV7JE22_9METZ</name>
<dbReference type="Proteomes" id="UP001165289">
    <property type="component" value="Unassembled WGS sequence"/>
</dbReference>
<accession>A0AAV7JE22</accession>
<keyword evidence="1" id="KW-0175">Coiled coil</keyword>
<dbReference type="EMBL" id="JAKMXF010000359">
    <property type="protein sequence ID" value="KAI6646233.1"/>
    <property type="molecule type" value="Genomic_DNA"/>
</dbReference>
<proteinExistence type="predicted"/>
<dbReference type="PANTHER" id="PTHR45749:SF21">
    <property type="entry name" value="DUF4371 DOMAIN-CONTAINING PROTEIN"/>
    <property type="match status" value="1"/>
</dbReference>
<gene>
    <name evidence="3" type="ORF">LOD99_8892</name>
    <name evidence="2" type="ORF">LOD99_9375</name>
</gene>
<dbReference type="PANTHER" id="PTHR45749">
    <property type="match status" value="1"/>
</dbReference>
<protein>
    <submittedName>
        <fullName evidence="3">Zinc finger MYM-type protein 1-like</fullName>
    </submittedName>
</protein>